<feature type="compositionally biased region" description="Basic and acidic residues" evidence="1">
    <location>
        <begin position="185"/>
        <end position="202"/>
    </location>
</feature>
<reference evidence="3 4" key="1">
    <citation type="submission" date="2013-03" db="EMBL/GenBank/DDBJ databases">
        <title>The Genome Sequence of Cladophialophora psammophila CBS 110553.</title>
        <authorList>
            <consortium name="The Broad Institute Genomics Platform"/>
            <person name="Cuomo C."/>
            <person name="de Hoog S."/>
            <person name="Gorbushina A."/>
            <person name="Walker B."/>
            <person name="Young S.K."/>
            <person name="Zeng Q."/>
            <person name="Gargeya S."/>
            <person name="Fitzgerald M."/>
            <person name="Haas B."/>
            <person name="Abouelleil A."/>
            <person name="Allen A.W."/>
            <person name="Alvarado L."/>
            <person name="Arachchi H.M."/>
            <person name="Berlin A.M."/>
            <person name="Chapman S.B."/>
            <person name="Gainer-Dewar J."/>
            <person name="Goldberg J."/>
            <person name="Griggs A."/>
            <person name="Gujja S."/>
            <person name="Hansen M."/>
            <person name="Howarth C."/>
            <person name="Imamovic A."/>
            <person name="Ireland A."/>
            <person name="Larimer J."/>
            <person name="McCowan C."/>
            <person name="Murphy C."/>
            <person name="Pearson M."/>
            <person name="Poon T.W."/>
            <person name="Priest M."/>
            <person name="Roberts A."/>
            <person name="Saif S."/>
            <person name="Shea T."/>
            <person name="Sisk P."/>
            <person name="Sykes S."/>
            <person name="Wortman J."/>
            <person name="Nusbaum C."/>
            <person name="Birren B."/>
        </authorList>
    </citation>
    <scope>NUCLEOTIDE SEQUENCE [LARGE SCALE GENOMIC DNA]</scope>
    <source>
        <strain evidence="3 4">CBS 110553</strain>
    </source>
</reference>
<feature type="region of interest" description="Disordered" evidence="1">
    <location>
        <begin position="1"/>
        <end position="281"/>
    </location>
</feature>
<dbReference type="PANTHER" id="PTHR46370:SF1">
    <property type="entry name" value="GPALPP MOTIFS-CONTAINING PROTEIN 1"/>
    <property type="match status" value="1"/>
</dbReference>
<feature type="compositionally biased region" description="Acidic residues" evidence="1">
    <location>
        <begin position="87"/>
        <end position="101"/>
    </location>
</feature>
<feature type="compositionally biased region" description="Polar residues" evidence="1">
    <location>
        <begin position="237"/>
        <end position="253"/>
    </location>
</feature>
<feature type="compositionally biased region" description="Low complexity" evidence="1">
    <location>
        <begin position="207"/>
        <end position="220"/>
    </location>
</feature>
<dbReference type="eggNOG" id="KOG4188">
    <property type="taxonomic scope" value="Eukaryota"/>
</dbReference>
<dbReference type="InterPro" id="IPR046331">
    <property type="entry name" value="GPAM1-like"/>
</dbReference>
<feature type="compositionally biased region" description="Basic and acidic residues" evidence="1">
    <location>
        <begin position="19"/>
        <end position="32"/>
    </location>
</feature>
<evidence type="ECO:0000313" key="4">
    <source>
        <dbReference type="Proteomes" id="UP000019471"/>
    </source>
</evidence>
<dbReference type="PANTHER" id="PTHR46370">
    <property type="entry name" value="GPALPP MOTIFS-CONTAINING PROTEIN 1"/>
    <property type="match status" value="1"/>
</dbReference>
<evidence type="ECO:0000259" key="2">
    <source>
        <dbReference type="Pfam" id="PF12572"/>
    </source>
</evidence>
<dbReference type="OrthoDB" id="73491at2759"/>
<feature type="compositionally biased region" description="Basic and acidic residues" evidence="1">
    <location>
        <begin position="254"/>
        <end position="270"/>
    </location>
</feature>
<comment type="caution">
    <text evidence="3">The sequence shown here is derived from an EMBL/GenBank/DDBJ whole genome shotgun (WGS) entry which is preliminary data.</text>
</comment>
<dbReference type="GeneID" id="19194024"/>
<feature type="domain" description="DUF3752" evidence="2">
    <location>
        <begin position="146"/>
        <end position="296"/>
    </location>
</feature>
<dbReference type="InterPro" id="IPR022226">
    <property type="entry name" value="DUF3752"/>
</dbReference>
<dbReference type="AlphaFoldDB" id="W9WQQ2"/>
<feature type="compositionally biased region" description="Polar residues" evidence="1">
    <location>
        <begin position="108"/>
        <end position="122"/>
    </location>
</feature>
<dbReference type="Pfam" id="PF12572">
    <property type="entry name" value="DUF3752"/>
    <property type="match status" value="1"/>
</dbReference>
<name>W9WQQ2_9EURO</name>
<evidence type="ECO:0000256" key="1">
    <source>
        <dbReference type="SAM" id="MobiDB-lite"/>
    </source>
</evidence>
<feature type="compositionally biased region" description="Basic and acidic residues" evidence="1">
    <location>
        <begin position="222"/>
        <end position="236"/>
    </location>
</feature>
<keyword evidence="4" id="KW-1185">Reference proteome</keyword>
<accession>W9WQQ2</accession>
<dbReference type="EMBL" id="AMGX01000016">
    <property type="protein sequence ID" value="EXJ67315.1"/>
    <property type="molecule type" value="Genomic_DNA"/>
</dbReference>
<dbReference type="Proteomes" id="UP000019471">
    <property type="component" value="Unassembled WGS sequence"/>
</dbReference>
<organism evidence="3 4">
    <name type="scientific">Cladophialophora psammophila CBS 110553</name>
    <dbReference type="NCBI Taxonomy" id="1182543"/>
    <lineage>
        <taxon>Eukaryota</taxon>
        <taxon>Fungi</taxon>
        <taxon>Dikarya</taxon>
        <taxon>Ascomycota</taxon>
        <taxon>Pezizomycotina</taxon>
        <taxon>Eurotiomycetes</taxon>
        <taxon>Chaetothyriomycetidae</taxon>
        <taxon>Chaetothyriales</taxon>
        <taxon>Herpotrichiellaceae</taxon>
        <taxon>Cladophialophora</taxon>
    </lineage>
</organism>
<sequence length="301" mass="32326">MSSMGPQLPSHLQKRKRSHDHDDHDGHDGHDDESSDSSTGPLPPSPAKSAQEGKNPAVKRPRVIGPTLPPAPLDERPPSGPVRAAEEGDSDTDDDDDGDDDFGPRLPSANNHPTKSSASSAIGPQIPTAAVTTAPVKRDEWMTLAPSHGDWSARVDPTKLKNRRFNTGRGAKGPSQATGGGGDASWHETPEEKQARLKREVMGIDTASTSARSSKSGSASNPHDEVTARRLKEYSDTQRGPSLYATHTASQNKPLDDDPSARAFDREKDIGSGSTITATQRRDMINKAADFSSRFEKARYL</sequence>
<gene>
    <name evidence="3" type="ORF">A1O5_09328</name>
</gene>
<dbReference type="HOGENOM" id="CLU_067132_0_0_1"/>
<evidence type="ECO:0000313" key="3">
    <source>
        <dbReference type="EMBL" id="EXJ67315.1"/>
    </source>
</evidence>
<protein>
    <recommendedName>
        <fullName evidence="2">DUF3752 domain-containing protein</fullName>
    </recommendedName>
</protein>
<proteinExistence type="predicted"/>
<dbReference type="RefSeq" id="XP_007748097.1">
    <property type="nucleotide sequence ID" value="XM_007749907.1"/>
</dbReference>